<keyword evidence="1" id="KW-0479">Metal-binding</keyword>
<evidence type="ECO:0000313" key="2">
    <source>
        <dbReference type="EMBL" id="RNB83655.1"/>
    </source>
</evidence>
<accession>A0A3M8D8Q0</accession>
<name>A0A3M8D8Q0_9BACL</name>
<evidence type="ECO:0000313" key="3">
    <source>
        <dbReference type="Proteomes" id="UP000269573"/>
    </source>
</evidence>
<dbReference type="PANTHER" id="PTHR16222">
    <property type="entry name" value="ADP-RIBOSYLGLYCOHYDROLASE"/>
    <property type="match status" value="1"/>
</dbReference>
<organism evidence="2 3">
    <name type="scientific">Brevibacillus nitrificans</name>
    <dbReference type="NCBI Taxonomy" id="651560"/>
    <lineage>
        <taxon>Bacteria</taxon>
        <taxon>Bacillati</taxon>
        <taxon>Bacillota</taxon>
        <taxon>Bacilli</taxon>
        <taxon>Bacillales</taxon>
        <taxon>Paenibacillaceae</taxon>
        <taxon>Brevibacillus</taxon>
    </lineage>
</organism>
<dbReference type="InterPro" id="IPR005502">
    <property type="entry name" value="Ribosyl_crysJ1"/>
</dbReference>
<dbReference type="InterPro" id="IPR050792">
    <property type="entry name" value="ADP-ribosylglycohydrolase"/>
</dbReference>
<dbReference type="GO" id="GO:0016787">
    <property type="term" value="F:hydrolase activity"/>
    <property type="evidence" value="ECO:0007669"/>
    <property type="project" value="UniProtKB-KW"/>
</dbReference>
<feature type="binding site" evidence="1">
    <location>
        <position position="257"/>
    </location>
    <ligand>
        <name>Mg(2+)</name>
        <dbReference type="ChEBI" id="CHEBI:18420"/>
        <label>1</label>
    </ligand>
</feature>
<keyword evidence="3" id="KW-1185">Reference proteome</keyword>
<comment type="caution">
    <text evidence="2">The sequence shown here is derived from an EMBL/GenBank/DDBJ whole genome shotgun (WGS) entry which is preliminary data.</text>
</comment>
<dbReference type="AlphaFoldDB" id="A0A3M8D8Q0"/>
<gene>
    <name evidence="2" type="ORF">EDM59_14055</name>
</gene>
<dbReference type="InterPro" id="IPR036705">
    <property type="entry name" value="Ribosyl_crysJ1_sf"/>
</dbReference>
<feature type="binding site" evidence="1">
    <location>
        <position position="50"/>
    </location>
    <ligand>
        <name>Mg(2+)</name>
        <dbReference type="ChEBI" id="CHEBI:18420"/>
        <label>1</label>
    </ligand>
</feature>
<comment type="cofactor">
    <cofactor evidence="1">
        <name>Mg(2+)</name>
        <dbReference type="ChEBI" id="CHEBI:18420"/>
    </cofactor>
    <text evidence="1">Binds 2 magnesium ions per subunit.</text>
</comment>
<feature type="binding site" evidence="1">
    <location>
        <position position="259"/>
    </location>
    <ligand>
        <name>Mg(2+)</name>
        <dbReference type="ChEBI" id="CHEBI:18420"/>
        <label>1</label>
    </ligand>
</feature>
<dbReference type="Gene3D" id="1.10.4080.10">
    <property type="entry name" value="ADP-ribosylation/Crystallin J1"/>
    <property type="match status" value="1"/>
</dbReference>
<dbReference type="EMBL" id="RHHU01000010">
    <property type="protein sequence ID" value="RNB83655.1"/>
    <property type="molecule type" value="Genomic_DNA"/>
</dbReference>
<feature type="binding site" evidence="1">
    <location>
        <position position="49"/>
    </location>
    <ligand>
        <name>Mg(2+)</name>
        <dbReference type="ChEBI" id="CHEBI:18420"/>
        <label>1</label>
    </ligand>
</feature>
<protein>
    <submittedName>
        <fullName evidence="2">ADP-ribosylglycohydrolase family protein</fullName>
    </submittedName>
</protein>
<dbReference type="SUPFAM" id="SSF101478">
    <property type="entry name" value="ADP-ribosylglycohydrolase"/>
    <property type="match status" value="1"/>
</dbReference>
<dbReference type="Pfam" id="PF03747">
    <property type="entry name" value="ADP_ribosyl_GH"/>
    <property type="match status" value="1"/>
</dbReference>
<dbReference type="RefSeq" id="WP_122924179.1">
    <property type="nucleotide sequence ID" value="NZ_RHHU01000010.1"/>
</dbReference>
<keyword evidence="2" id="KW-0378">Hydrolase</keyword>
<proteinExistence type="predicted"/>
<keyword evidence="1" id="KW-0460">Magnesium</keyword>
<dbReference type="Proteomes" id="UP000269573">
    <property type="component" value="Unassembled WGS sequence"/>
</dbReference>
<sequence>MEKYTGSLLGLAIGDALGATVEFCKPGTFEPVREIVGGGVHKLEPGEWTDNTSMALCLAESLLQANGFDPADQMNRYVKWFREGYLSSKDHCFDIGNATRDALLSFEKTGRPYAGSTDPWSAGNGSIMRLAPVPLFYAEDPALALEMCARSSATTHAAKNAVDACVYFGGLLLGALRGEEKERLLADFYSPIENGSFFEEMTPELSAVARGSYKRKDASLIKGSGYVVESLEAALWAFHHSSSFEEGLLLAVNLGDDADTTGAVYGQLAGAYYGMEGLPSRMCAIIKHRKLIEAIALELFQNRYQAS</sequence>
<evidence type="ECO:0000256" key="1">
    <source>
        <dbReference type="PIRSR" id="PIRSR605502-1"/>
    </source>
</evidence>
<reference evidence="2 3" key="1">
    <citation type="submission" date="2018-10" db="EMBL/GenBank/DDBJ databases">
        <title>Phylogenomics of Brevibacillus.</title>
        <authorList>
            <person name="Dunlap C."/>
        </authorList>
    </citation>
    <scope>NUCLEOTIDE SEQUENCE [LARGE SCALE GENOMIC DNA]</scope>
    <source>
        <strain evidence="2 3">JCM 15774</strain>
    </source>
</reference>
<feature type="binding site" evidence="1">
    <location>
        <position position="260"/>
    </location>
    <ligand>
        <name>Mg(2+)</name>
        <dbReference type="ChEBI" id="CHEBI:18420"/>
        <label>1</label>
    </ligand>
</feature>
<dbReference type="GO" id="GO:0046872">
    <property type="term" value="F:metal ion binding"/>
    <property type="evidence" value="ECO:0007669"/>
    <property type="project" value="UniProtKB-KW"/>
</dbReference>
<dbReference type="PANTHER" id="PTHR16222:SF12">
    <property type="entry name" value="ADP-RIBOSYLGLYCOHYDROLASE-RELATED"/>
    <property type="match status" value="1"/>
</dbReference>